<dbReference type="Pfam" id="PF02368">
    <property type="entry name" value="Big_2"/>
    <property type="match status" value="1"/>
</dbReference>
<name>A0AAU6W0R0_9VIRU</name>
<reference evidence="2" key="1">
    <citation type="journal article" date="2024" name="J. Gen. Virol.">
        <title>Novel phages of Pseudomonas syringae unveil numerous potential auxiliary metabolic genes.</title>
        <authorList>
            <person name="Feltin C."/>
            <person name="Garneau J.R."/>
            <person name="Morris C.E."/>
            <person name="Berard A."/>
            <person name="Torres-Barcelo C."/>
        </authorList>
    </citation>
    <scope>NUCLEOTIDE SEQUENCE</scope>
</reference>
<dbReference type="InterPro" id="IPR008964">
    <property type="entry name" value="Invasin/intimin_cell_adhesion"/>
</dbReference>
<sequence>MPTFKLAYGAENHTAYVLDPADALPAGSTLVGNFDHASAAEGAQPAHVLYHHIQDLLLKEGIEDMQSVRVEYNADYQQLKGVILNFTACTLKDGDTKQIVATFIPTNATVKDVTYTSSDESKVTVSSTGLIAAQASSNSGMVEITVKTKEGGFTAKVQVVVE</sequence>
<dbReference type="SMART" id="SM00635">
    <property type="entry name" value="BID_2"/>
    <property type="match status" value="1"/>
</dbReference>
<feature type="domain" description="BIG2" evidence="1">
    <location>
        <begin position="78"/>
        <end position="158"/>
    </location>
</feature>
<evidence type="ECO:0000259" key="1">
    <source>
        <dbReference type="SMART" id="SM00635"/>
    </source>
</evidence>
<dbReference type="EMBL" id="PP179312">
    <property type="protein sequence ID" value="XAI69689.1"/>
    <property type="molecule type" value="Genomic_DNA"/>
</dbReference>
<organism evidence="2">
    <name type="scientific">Pseudomonas phage Arace01</name>
    <dbReference type="NCBI Taxonomy" id="3138526"/>
    <lineage>
        <taxon>Viruses</taxon>
    </lineage>
</organism>
<dbReference type="SUPFAM" id="SSF49373">
    <property type="entry name" value="Invasin/intimin cell-adhesion fragments"/>
    <property type="match status" value="1"/>
</dbReference>
<dbReference type="InterPro" id="IPR003343">
    <property type="entry name" value="Big_2"/>
</dbReference>
<gene>
    <name evidence="2" type="ORF">Arace01_00021</name>
</gene>
<dbReference type="Gene3D" id="2.60.40.1080">
    <property type="match status" value="1"/>
</dbReference>
<accession>A0AAU6W0R0</accession>
<proteinExistence type="predicted"/>
<evidence type="ECO:0000313" key="2">
    <source>
        <dbReference type="EMBL" id="XAI69689.1"/>
    </source>
</evidence>
<protein>
    <submittedName>
        <fullName evidence="2">Kappa-carrageenase</fullName>
    </submittedName>
</protein>